<dbReference type="AlphaFoldDB" id="L0DFK4"/>
<gene>
    <name evidence="1" type="ordered locus">Sinac_3809</name>
</gene>
<dbReference type="EMBL" id="CP003364">
    <property type="protein sequence ID" value="AGA28042.1"/>
    <property type="molecule type" value="Genomic_DNA"/>
</dbReference>
<protein>
    <submittedName>
        <fullName evidence="1">Uncharacterized protein</fullName>
    </submittedName>
</protein>
<proteinExistence type="predicted"/>
<accession>L0DFK4</accession>
<dbReference type="HOGENOM" id="CLU_1936708_0_0_0"/>
<dbReference type="KEGG" id="saci:Sinac_3809"/>
<sequence length="130" mass="14094">MGSRHTYPNSSRGFELAILPPDHPRHGLSQVACLNEQAGPIQPIRKFNGKTDKGIGLGASQDDVVKAYGPPDEGGVSRRNEVIGEETHTTKSATDHITMDYQNFGLSFDLFKDKVHRISIEAPGKAPAAK</sequence>
<dbReference type="OrthoDB" id="288756at2"/>
<organism evidence="1 2">
    <name type="scientific">Singulisphaera acidiphila (strain ATCC BAA-1392 / DSM 18658 / VKM B-2454 / MOB10)</name>
    <dbReference type="NCBI Taxonomy" id="886293"/>
    <lineage>
        <taxon>Bacteria</taxon>
        <taxon>Pseudomonadati</taxon>
        <taxon>Planctomycetota</taxon>
        <taxon>Planctomycetia</taxon>
        <taxon>Isosphaerales</taxon>
        <taxon>Isosphaeraceae</taxon>
        <taxon>Singulisphaera</taxon>
    </lineage>
</organism>
<keyword evidence="2" id="KW-1185">Reference proteome</keyword>
<name>L0DFK4_SINAD</name>
<evidence type="ECO:0000313" key="2">
    <source>
        <dbReference type="Proteomes" id="UP000010798"/>
    </source>
</evidence>
<evidence type="ECO:0000313" key="1">
    <source>
        <dbReference type="EMBL" id="AGA28042.1"/>
    </source>
</evidence>
<dbReference type="Proteomes" id="UP000010798">
    <property type="component" value="Chromosome"/>
</dbReference>
<reference evidence="1 2" key="1">
    <citation type="submission" date="2012-02" db="EMBL/GenBank/DDBJ databases">
        <title>Complete sequence of chromosome of Singulisphaera acidiphila DSM 18658.</title>
        <authorList>
            <consortium name="US DOE Joint Genome Institute (JGI-PGF)"/>
            <person name="Lucas S."/>
            <person name="Copeland A."/>
            <person name="Lapidus A."/>
            <person name="Glavina del Rio T."/>
            <person name="Dalin E."/>
            <person name="Tice H."/>
            <person name="Bruce D."/>
            <person name="Goodwin L."/>
            <person name="Pitluck S."/>
            <person name="Peters L."/>
            <person name="Ovchinnikova G."/>
            <person name="Chertkov O."/>
            <person name="Kyrpides N."/>
            <person name="Mavromatis K."/>
            <person name="Ivanova N."/>
            <person name="Brettin T."/>
            <person name="Detter J.C."/>
            <person name="Han C."/>
            <person name="Larimer F."/>
            <person name="Land M."/>
            <person name="Hauser L."/>
            <person name="Markowitz V."/>
            <person name="Cheng J.-F."/>
            <person name="Hugenholtz P."/>
            <person name="Woyke T."/>
            <person name="Wu D."/>
            <person name="Tindall B."/>
            <person name="Pomrenke H."/>
            <person name="Brambilla E."/>
            <person name="Klenk H.-P."/>
            <person name="Eisen J.A."/>
        </authorList>
    </citation>
    <scope>NUCLEOTIDE SEQUENCE [LARGE SCALE GENOMIC DNA]</scope>
    <source>
        <strain evidence="2">ATCC BAA-1392 / DSM 18658 / VKM B-2454 / MOB10</strain>
    </source>
</reference>